<dbReference type="AlphaFoldDB" id="A0A1Y6KUL2"/>
<dbReference type="SUPFAM" id="SSF56281">
    <property type="entry name" value="Metallo-hydrolase/oxidoreductase"/>
    <property type="match status" value="1"/>
</dbReference>
<gene>
    <name evidence="1" type="ORF">PAQU9191_01111</name>
</gene>
<dbReference type="EMBL" id="FYAH01000002">
    <property type="protein sequence ID" value="SMY15880.1"/>
    <property type="molecule type" value="Genomic_DNA"/>
</dbReference>
<evidence type="ECO:0000313" key="2">
    <source>
        <dbReference type="Proteomes" id="UP000196485"/>
    </source>
</evidence>
<name>A0A1Y6KUL2_9GAMM</name>
<dbReference type="Gene3D" id="3.60.15.10">
    <property type="entry name" value="Ribonuclease Z/Hydroxyacylglutathione hydrolase-like"/>
    <property type="match status" value="1"/>
</dbReference>
<dbReference type="InterPro" id="IPR036866">
    <property type="entry name" value="RibonucZ/Hydroxyglut_hydro"/>
</dbReference>
<sequence>MSKDCTLVEWSKDRIWYCTMPYRVAGAPIGHRMTIIRLNNNKLFIHSPIDITPKLQRQISQLGDISYVVTPNKSHNIYLSDWWLAYPQAYFYAPPGLIHKRSDLTFDDALGNKTPYHWQGQLLQTVIRGSDTMEEIAFCDPHSQTLILGDALAWMVESRHPLTFAIAVLNGCYFKPAMPWYWRITFQNHTQLRQSIQEILTWPFERIILSHGKVIDNNAKAHFSAAFSWLMAHKIKLTTTKKHK</sequence>
<protein>
    <recommendedName>
        <fullName evidence="3">DUF4336 domain-containing protein</fullName>
    </recommendedName>
</protein>
<organism evidence="1 2">
    <name type="scientific">Photobacterium aquimaris</name>
    <dbReference type="NCBI Taxonomy" id="512643"/>
    <lineage>
        <taxon>Bacteria</taxon>
        <taxon>Pseudomonadati</taxon>
        <taxon>Pseudomonadota</taxon>
        <taxon>Gammaproteobacteria</taxon>
        <taxon>Vibrionales</taxon>
        <taxon>Vibrionaceae</taxon>
        <taxon>Photobacterium</taxon>
    </lineage>
</organism>
<reference evidence="2" key="1">
    <citation type="submission" date="2017-06" db="EMBL/GenBank/DDBJ databases">
        <authorList>
            <person name="Rodrigo-Torres L."/>
            <person name="Arahal R. D."/>
            <person name="Lucena T."/>
        </authorList>
    </citation>
    <scope>NUCLEOTIDE SEQUENCE [LARGE SCALE GENOMIC DNA]</scope>
    <source>
        <strain evidence="2">type strain: CECT 9192</strain>
    </source>
</reference>
<proteinExistence type="predicted"/>
<dbReference type="PANTHER" id="PTHR33835">
    <property type="entry name" value="YALI0C07656P"/>
    <property type="match status" value="1"/>
</dbReference>
<keyword evidence="2" id="KW-1185">Reference proteome</keyword>
<evidence type="ECO:0008006" key="3">
    <source>
        <dbReference type="Google" id="ProtNLM"/>
    </source>
</evidence>
<dbReference type="PANTHER" id="PTHR33835:SF1">
    <property type="entry name" value="METALLO-BETA-LACTAMASE DOMAIN-CONTAINING PROTEIN"/>
    <property type="match status" value="1"/>
</dbReference>
<dbReference type="Proteomes" id="UP000196485">
    <property type="component" value="Unassembled WGS sequence"/>
</dbReference>
<accession>A0A1Y6KUL2</accession>
<dbReference type="InterPro" id="IPR025638">
    <property type="entry name" value="DUF4336"/>
</dbReference>
<dbReference type="Pfam" id="PF14234">
    <property type="entry name" value="DUF4336"/>
    <property type="match status" value="1"/>
</dbReference>
<evidence type="ECO:0000313" key="1">
    <source>
        <dbReference type="EMBL" id="SMY15880.1"/>
    </source>
</evidence>